<name>A0A6G1H1L5_9PEZI</name>
<dbReference type="AlphaFoldDB" id="A0A6G1H1L5"/>
<dbReference type="Pfam" id="PF00076">
    <property type="entry name" value="RRM_1"/>
    <property type="match status" value="1"/>
</dbReference>
<dbReference type="OrthoDB" id="7763451at2759"/>
<organism evidence="3 4">
    <name type="scientific">Aulographum hederae CBS 113979</name>
    <dbReference type="NCBI Taxonomy" id="1176131"/>
    <lineage>
        <taxon>Eukaryota</taxon>
        <taxon>Fungi</taxon>
        <taxon>Dikarya</taxon>
        <taxon>Ascomycota</taxon>
        <taxon>Pezizomycotina</taxon>
        <taxon>Dothideomycetes</taxon>
        <taxon>Pleosporomycetidae</taxon>
        <taxon>Aulographales</taxon>
        <taxon>Aulographaceae</taxon>
    </lineage>
</organism>
<protein>
    <recommendedName>
        <fullName evidence="2">RRM domain-containing protein</fullName>
    </recommendedName>
</protein>
<evidence type="ECO:0000313" key="4">
    <source>
        <dbReference type="Proteomes" id="UP000800041"/>
    </source>
</evidence>
<evidence type="ECO:0000259" key="2">
    <source>
        <dbReference type="PROSITE" id="PS50102"/>
    </source>
</evidence>
<dbReference type="Gene3D" id="3.30.70.330">
    <property type="match status" value="1"/>
</dbReference>
<dbReference type="InterPro" id="IPR012677">
    <property type="entry name" value="Nucleotide-bd_a/b_plait_sf"/>
</dbReference>
<dbReference type="PANTHER" id="PTHR32343:SF10">
    <property type="entry name" value="RNA-BINDING REGION RNP-1 DOMAIN-CONTAINING PROTEIN"/>
    <property type="match status" value="1"/>
</dbReference>
<keyword evidence="4" id="KW-1185">Reference proteome</keyword>
<dbReference type="InterPro" id="IPR035979">
    <property type="entry name" value="RBD_domain_sf"/>
</dbReference>
<dbReference type="SMART" id="SM00360">
    <property type="entry name" value="RRM"/>
    <property type="match status" value="1"/>
</dbReference>
<proteinExistence type="predicted"/>
<keyword evidence="1" id="KW-0694">RNA-binding</keyword>
<feature type="domain" description="RRM" evidence="2">
    <location>
        <begin position="3"/>
        <end position="80"/>
    </location>
</feature>
<evidence type="ECO:0000313" key="3">
    <source>
        <dbReference type="EMBL" id="KAF1986954.1"/>
    </source>
</evidence>
<accession>A0A6G1H1L5</accession>
<dbReference type="PANTHER" id="PTHR32343">
    <property type="entry name" value="SERINE/ARGININE-RICH SPLICING FACTOR"/>
    <property type="match status" value="1"/>
</dbReference>
<reference evidence="3" key="1">
    <citation type="journal article" date="2020" name="Stud. Mycol.">
        <title>101 Dothideomycetes genomes: a test case for predicting lifestyles and emergence of pathogens.</title>
        <authorList>
            <person name="Haridas S."/>
            <person name="Albert R."/>
            <person name="Binder M."/>
            <person name="Bloem J."/>
            <person name="Labutti K."/>
            <person name="Salamov A."/>
            <person name="Andreopoulos B."/>
            <person name="Baker S."/>
            <person name="Barry K."/>
            <person name="Bills G."/>
            <person name="Bluhm B."/>
            <person name="Cannon C."/>
            <person name="Castanera R."/>
            <person name="Culley D."/>
            <person name="Daum C."/>
            <person name="Ezra D."/>
            <person name="Gonzalez J."/>
            <person name="Henrissat B."/>
            <person name="Kuo A."/>
            <person name="Liang C."/>
            <person name="Lipzen A."/>
            <person name="Lutzoni F."/>
            <person name="Magnuson J."/>
            <person name="Mondo S."/>
            <person name="Nolan M."/>
            <person name="Ohm R."/>
            <person name="Pangilinan J."/>
            <person name="Park H.-J."/>
            <person name="Ramirez L."/>
            <person name="Alfaro M."/>
            <person name="Sun H."/>
            <person name="Tritt A."/>
            <person name="Yoshinaga Y."/>
            <person name="Zwiers L.-H."/>
            <person name="Turgeon B."/>
            <person name="Goodwin S."/>
            <person name="Spatafora J."/>
            <person name="Crous P."/>
            <person name="Grigoriev I."/>
        </authorList>
    </citation>
    <scope>NUCLEOTIDE SEQUENCE</scope>
    <source>
        <strain evidence="3">CBS 113979</strain>
    </source>
</reference>
<dbReference type="EMBL" id="ML977154">
    <property type="protein sequence ID" value="KAF1986954.1"/>
    <property type="molecule type" value="Genomic_DNA"/>
</dbReference>
<dbReference type="Proteomes" id="UP000800041">
    <property type="component" value="Unassembled WGS sequence"/>
</dbReference>
<dbReference type="PROSITE" id="PS50102">
    <property type="entry name" value="RRM"/>
    <property type="match status" value="1"/>
</dbReference>
<dbReference type="InterPro" id="IPR000504">
    <property type="entry name" value="RRM_dom"/>
</dbReference>
<sequence>MTTTVHVKNIASQTSEKEVRDFFSFCGKISSLSVTPTSDAADASKSATVNFEKETAAKTALLLDNTQLGPAQVSVTSAASLDDLGAKKSTEDDEDIAPEDKPRSRILAEYLAHGYTISDKAIEQAINMDKQHGISTRFTQALQNFDSRVKATEKAQTVDAKLGVSAKANNAWLGLNSYFEKALGTPTGQRIRTFYESGNKQVMDVHNEARHLADLKTGKSSSGVEPVEGTDKTTCKCGSSTEKCPCEPGKCACSNCAKNETSEKQTCACGSTAANCPCPPGKCGCANCEKNV</sequence>
<gene>
    <name evidence="3" type="ORF">K402DRAFT_393106</name>
</gene>
<dbReference type="SUPFAM" id="SSF54928">
    <property type="entry name" value="RNA-binding domain, RBD"/>
    <property type="match status" value="1"/>
</dbReference>
<evidence type="ECO:0000256" key="1">
    <source>
        <dbReference type="PROSITE-ProRule" id="PRU00176"/>
    </source>
</evidence>
<dbReference type="GO" id="GO:0003723">
    <property type="term" value="F:RNA binding"/>
    <property type="evidence" value="ECO:0007669"/>
    <property type="project" value="UniProtKB-UniRule"/>
</dbReference>